<dbReference type="RefSeq" id="WP_230068624.1">
    <property type="nucleotide sequence ID" value="NZ_BAABLL010000013.1"/>
</dbReference>
<evidence type="ECO:0000256" key="2">
    <source>
        <dbReference type="ARBA" id="ARBA00022679"/>
    </source>
</evidence>
<dbReference type="PANTHER" id="PTHR43085">
    <property type="entry name" value="HEXOKINASE FAMILY MEMBER"/>
    <property type="match status" value="1"/>
</dbReference>
<proteinExistence type="inferred from homology"/>
<keyword evidence="6" id="KW-1185">Reference proteome</keyword>
<dbReference type="Gene3D" id="3.40.1190.20">
    <property type="match status" value="1"/>
</dbReference>
<keyword evidence="2" id="KW-0808">Transferase</keyword>
<evidence type="ECO:0000256" key="1">
    <source>
        <dbReference type="ARBA" id="ARBA00010688"/>
    </source>
</evidence>
<gene>
    <name evidence="5" type="ORF">ACFOW9_00370</name>
</gene>
<dbReference type="InterPro" id="IPR050306">
    <property type="entry name" value="PfkB_Carbo_kinase"/>
</dbReference>
<evidence type="ECO:0000313" key="5">
    <source>
        <dbReference type="EMBL" id="MFC4264051.1"/>
    </source>
</evidence>
<accession>A0ABV8QUV6</accession>
<dbReference type="GO" id="GO:0016301">
    <property type="term" value="F:kinase activity"/>
    <property type="evidence" value="ECO:0007669"/>
    <property type="project" value="UniProtKB-KW"/>
</dbReference>
<dbReference type="InterPro" id="IPR011611">
    <property type="entry name" value="PfkB_dom"/>
</dbReference>
<protein>
    <submittedName>
        <fullName evidence="5">PfkB family carbohydrate kinase</fullName>
    </submittedName>
</protein>
<name>A0ABV8QUV6_9MICC</name>
<comment type="caution">
    <text evidence="5">The sequence shown here is derived from an EMBL/GenBank/DDBJ whole genome shotgun (WGS) entry which is preliminary data.</text>
</comment>
<dbReference type="Proteomes" id="UP001595773">
    <property type="component" value="Unassembled WGS sequence"/>
</dbReference>
<dbReference type="EMBL" id="JBHSCQ010000002">
    <property type="protein sequence ID" value="MFC4264051.1"/>
    <property type="molecule type" value="Genomic_DNA"/>
</dbReference>
<dbReference type="SUPFAM" id="SSF53613">
    <property type="entry name" value="Ribokinase-like"/>
    <property type="match status" value="1"/>
</dbReference>
<reference evidence="6" key="1">
    <citation type="journal article" date="2019" name="Int. J. Syst. Evol. Microbiol.">
        <title>The Global Catalogue of Microorganisms (GCM) 10K type strain sequencing project: providing services to taxonomists for standard genome sequencing and annotation.</title>
        <authorList>
            <consortium name="The Broad Institute Genomics Platform"/>
            <consortium name="The Broad Institute Genome Sequencing Center for Infectious Disease"/>
            <person name="Wu L."/>
            <person name="Ma J."/>
        </authorList>
    </citation>
    <scope>NUCLEOTIDE SEQUENCE [LARGE SCALE GENOMIC DNA]</scope>
    <source>
        <strain evidence="6">CGMCC 1.10698</strain>
    </source>
</reference>
<sequence>MKVIGFGDNIIDRFVDRRILYPGGNALNFSVFASRLGASSEYLGVFGTDMLADHLRASLIKEAVGMSHCVIKTGPSGWANVSLVKGERIFGAWNGGGITTAEPMDLDSGQLAQIAGARLIHSSAYSRVEPSLPALAATQSLLSFDFSSGSKYRTHEYLSSVCPYIDLALVSCAGLDEPDIQLLMTAMVSHGAGSVLATMGTEGAIFFDGTQYHRGYSVLLDPNDVKDTMGCGDAYLTAFALELLGAGWTKEHLPTPEAIKGAFNAGAEYAAQQCLTEGSFGYGIPFRTNESQARDATPTV</sequence>
<organism evidence="5 6">
    <name type="scientific">Arthrobacter cryoconiti</name>
    <dbReference type="NCBI Taxonomy" id="748907"/>
    <lineage>
        <taxon>Bacteria</taxon>
        <taxon>Bacillati</taxon>
        <taxon>Actinomycetota</taxon>
        <taxon>Actinomycetes</taxon>
        <taxon>Micrococcales</taxon>
        <taxon>Micrococcaceae</taxon>
        <taxon>Arthrobacter</taxon>
    </lineage>
</organism>
<evidence type="ECO:0000259" key="4">
    <source>
        <dbReference type="Pfam" id="PF00294"/>
    </source>
</evidence>
<evidence type="ECO:0000256" key="3">
    <source>
        <dbReference type="ARBA" id="ARBA00022777"/>
    </source>
</evidence>
<dbReference type="Pfam" id="PF00294">
    <property type="entry name" value="PfkB"/>
    <property type="match status" value="1"/>
</dbReference>
<dbReference type="PANTHER" id="PTHR43085:SF41">
    <property type="entry name" value="FRUCTOSELYSINE 6-KINASE"/>
    <property type="match status" value="1"/>
</dbReference>
<comment type="similarity">
    <text evidence="1">Belongs to the carbohydrate kinase PfkB family.</text>
</comment>
<feature type="domain" description="Carbohydrate kinase PfkB" evidence="4">
    <location>
        <begin position="20"/>
        <end position="275"/>
    </location>
</feature>
<keyword evidence="3 5" id="KW-0418">Kinase</keyword>
<evidence type="ECO:0000313" key="6">
    <source>
        <dbReference type="Proteomes" id="UP001595773"/>
    </source>
</evidence>
<dbReference type="InterPro" id="IPR029056">
    <property type="entry name" value="Ribokinase-like"/>
</dbReference>